<feature type="domain" description="MATH" evidence="1">
    <location>
        <begin position="1"/>
        <end position="128"/>
    </location>
</feature>
<dbReference type="InterPro" id="IPR002083">
    <property type="entry name" value="MATH/TRAF_dom"/>
</dbReference>
<dbReference type="CDD" id="cd00121">
    <property type="entry name" value="MATH"/>
    <property type="match status" value="1"/>
</dbReference>
<dbReference type="EMBL" id="JALLPJ020000305">
    <property type="protein sequence ID" value="KAL3795976.1"/>
    <property type="molecule type" value="Genomic_DNA"/>
</dbReference>
<name>A0ABD3Q8K2_9STRA</name>
<dbReference type="PROSITE" id="PS50144">
    <property type="entry name" value="MATH"/>
    <property type="match status" value="1"/>
</dbReference>
<organism evidence="2 3">
    <name type="scientific">Cyclotella atomus</name>
    <dbReference type="NCBI Taxonomy" id="382360"/>
    <lineage>
        <taxon>Eukaryota</taxon>
        <taxon>Sar</taxon>
        <taxon>Stramenopiles</taxon>
        <taxon>Ochrophyta</taxon>
        <taxon>Bacillariophyta</taxon>
        <taxon>Coscinodiscophyceae</taxon>
        <taxon>Thalassiosirophycidae</taxon>
        <taxon>Stephanodiscales</taxon>
        <taxon>Stephanodiscaceae</taxon>
        <taxon>Cyclotella</taxon>
    </lineage>
</organism>
<dbReference type="SUPFAM" id="SSF49599">
    <property type="entry name" value="TRAF domain-like"/>
    <property type="match status" value="1"/>
</dbReference>
<accession>A0ABD3Q8K2</accession>
<evidence type="ECO:0000259" key="1">
    <source>
        <dbReference type="PROSITE" id="PS50144"/>
    </source>
</evidence>
<dbReference type="Gene3D" id="2.60.210.10">
    <property type="entry name" value="Apoptosis, Tumor Necrosis Factor Receptor Associated Protein 2, Chain A"/>
    <property type="match status" value="1"/>
</dbReference>
<evidence type="ECO:0000313" key="2">
    <source>
        <dbReference type="EMBL" id="KAL3795976.1"/>
    </source>
</evidence>
<dbReference type="Pfam" id="PF22486">
    <property type="entry name" value="MATH_2"/>
    <property type="match status" value="1"/>
</dbReference>
<dbReference type="InterPro" id="IPR008974">
    <property type="entry name" value="TRAF-like"/>
</dbReference>
<dbReference type="AlphaFoldDB" id="A0ABD3Q8K2"/>
<proteinExistence type="predicted"/>
<dbReference type="Proteomes" id="UP001530400">
    <property type="component" value="Unassembled WGS sequence"/>
</dbReference>
<evidence type="ECO:0000313" key="3">
    <source>
        <dbReference type="Proteomes" id="UP001530400"/>
    </source>
</evidence>
<reference evidence="2 3" key="1">
    <citation type="submission" date="2024-10" db="EMBL/GenBank/DDBJ databases">
        <title>Updated reference genomes for cyclostephanoid diatoms.</title>
        <authorList>
            <person name="Roberts W.R."/>
            <person name="Alverson A.J."/>
        </authorList>
    </citation>
    <scope>NUCLEOTIDE SEQUENCE [LARGE SCALE GENOMIC DNA]</scope>
    <source>
        <strain evidence="2 3">AJA010-31</strain>
    </source>
</reference>
<sequence length="144" mass="16302">MRAGEVVESPEFECAGHKWKLQLYPGGSESSMDGYIAVYLFAILPSEFSEITMADLAFNIKKSDGQNYLVDDSAWMQFYMNSANPFTFSPMGGRDMGDRFGPDDFTELNKLLDSDVLEFGTLTIEVRMRLHPDDYCNDQRANLP</sequence>
<comment type="caution">
    <text evidence="2">The sequence shown here is derived from an EMBL/GenBank/DDBJ whole genome shotgun (WGS) entry which is preliminary data.</text>
</comment>
<keyword evidence="3" id="KW-1185">Reference proteome</keyword>
<protein>
    <recommendedName>
        <fullName evidence="1">MATH domain-containing protein</fullName>
    </recommendedName>
</protein>
<gene>
    <name evidence="2" type="ORF">ACHAWO_013107</name>
</gene>